<reference evidence="2" key="1">
    <citation type="submission" date="2016-10" db="EMBL/GenBank/DDBJ databases">
        <authorList>
            <person name="de Groot N.N."/>
        </authorList>
    </citation>
    <scope>NUCLEOTIDE SEQUENCE</scope>
</reference>
<dbReference type="AlphaFoldDB" id="A0A1W1D2I6"/>
<dbReference type="Pfam" id="PF10040">
    <property type="entry name" value="CRISPR_Cas6"/>
    <property type="match status" value="1"/>
</dbReference>
<name>A0A1W1D2I6_9ZZZZ</name>
<evidence type="ECO:0000259" key="1">
    <source>
        <dbReference type="Pfam" id="PF10040"/>
    </source>
</evidence>
<gene>
    <name evidence="2" type="ORF">MNB_SM-3-195</name>
</gene>
<accession>A0A1W1D2I6</accession>
<proteinExistence type="predicted"/>
<dbReference type="InterPro" id="IPR019267">
    <property type="entry name" value="CRISPR-assoc_Cas6_C"/>
</dbReference>
<protein>
    <submittedName>
        <fullName evidence="2">CRISPR repeat RNA endoribonuclease Cas6</fullName>
    </submittedName>
</protein>
<evidence type="ECO:0000313" key="2">
    <source>
        <dbReference type="EMBL" id="SFV74851.1"/>
    </source>
</evidence>
<dbReference type="EMBL" id="FPHP01000005">
    <property type="protein sequence ID" value="SFV74851.1"/>
    <property type="molecule type" value="Genomic_DNA"/>
</dbReference>
<dbReference type="Gene3D" id="3.30.70.1900">
    <property type="match status" value="1"/>
</dbReference>
<organism evidence="2">
    <name type="scientific">hydrothermal vent metagenome</name>
    <dbReference type="NCBI Taxonomy" id="652676"/>
    <lineage>
        <taxon>unclassified sequences</taxon>
        <taxon>metagenomes</taxon>
        <taxon>ecological metagenomes</taxon>
    </lineage>
</organism>
<sequence length="274" mass="31793">MRYTNISILIKTPTPPPYFIGSQIRGAFGYALKKVSCINPSYKCEGCFAKDNCVYYDFYEKKNTFHPYRFDITLGLKYYDFSLFLFENTTTQLPYVVSALHLMLTKNGLGKERKTYNDFSLFINDEECFQNGKIHLPNQYVKTFQINSFAKDITLVFQTPLRIKKANQFIRDTNIELAQIINSIHQRKMKLLQKEYQKFPHKIQGNITAKELTYKELTRMSNRQKTTMKLGGLMGKIEIKNLNKECYETLKLGELIGVGKQTVFGLGKIGVIDE</sequence>
<feature type="domain" description="CRISPR-associated protein Cas6 C-terminal" evidence="1">
    <location>
        <begin position="156"/>
        <end position="269"/>
    </location>
</feature>